<dbReference type="GeneID" id="37108814"/>
<dbReference type="AlphaFoldDB" id="A0A317X8C2"/>
<reference evidence="1 2" key="1">
    <citation type="submission" date="2016-12" db="EMBL/GenBank/DDBJ databases">
        <title>The genomes of Aspergillus section Nigri reveals drivers in fungal speciation.</title>
        <authorList>
            <consortium name="DOE Joint Genome Institute"/>
            <person name="Vesth T.C."/>
            <person name="Nybo J."/>
            <person name="Theobald S."/>
            <person name="Brandl J."/>
            <person name="Frisvad J.C."/>
            <person name="Nielsen K.F."/>
            <person name="Lyhne E.K."/>
            <person name="Kogle M.E."/>
            <person name="Kuo A."/>
            <person name="Riley R."/>
            <person name="Clum A."/>
            <person name="Nolan M."/>
            <person name="Lipzen A."/>
            <person name="Salamov A."/>
            <person name="Henrissat B."/>
            <person name="Wiebenga A."/>
            <person name="De Vries R.P."/>
            <person name="Grigoriev I.V."/>
            <person name="Mortensen U.H."/>
            <person name="Andersen M.R."/>
            <person name="Baker S.E."/>
        </authorList>
    </citation>
    <scope>NUCLEOTIDE SEQUENCE [LARGE SCALE GENOMIC DNA]</scope>
    <source>
        <strain evidence="1 2">CBS 115572</strain>
    </source>
</reference>
<dbReference type="RefSeq" id="XP_025471604.1">
    <property type="nucleotide sequence ID" value="XM_025606671.1"/>
</dbReference>
<evidence type="ECO:0000313" key="1">
    <source>
        <dbReference type="EMBL" id="PWY94843.1"/>
    </source>
</evidence>
<comment type="caution">
    <text evidence="1">The sequence shown here is derived from an EMBL/GenBank/DDBJ whole genome shotgun (WGS) entry which is preliminary data.</text>
</comment>
<organism evidence="1 2">
    <name type="scientific">Aspergillus sclerotioniger CBS 115572</name>
    <dbReference type="NCBI Taxonomy" id="1450535"/>
    <lineage>
        <taxon>Eukaryota</taxon>
        <taxon>Fungi</taxon>
        <taxon>Dikarya</taxon>
        <taxon>Ascomycota</taxon>
        <taxon>Pezizomycotina</taxon>
        <taxon>Eurotiomycetes</taxon>
        <taxon>Eurotiomycetidae</taxon>
        <taxon>Eurotiales</taxon>
        <taxon>Aspergillaceae</taxon>
        <taxon>Aspergillus</taxon>
        <taxon>Aspergillus subgen. Circumdati</taxon>
    </lineage>
</organism>
<proteinExistence type="predicted"/>
<sequence>MGTCQSDALVIFGQACIHIGNFALLMVRCVFLCGLSAFCCHYVLYHLVPSIWVLVCRVPPSHRSSPCRVGDISVPSSACNHSGLFMDTTVQVTVALYGIIQSVWPAS</sequence>
<protein>
    <submittedName>
        <fullName evidence="1">Uncharacterized protein</fullName>
    </submittedName>
</protein>
<dbReference type="EMBL" id="MSFK01000004">
    <property type="protein sequence ID" value="PWY94843.1"/>
    <property type="molecule type" value="Genomic_DNA"/>
</dbReference>
<accession>A0A317X8C2</accession>
<name>A0A317X8C2_9EURO</name>
<dbReference type="Proteomes" id="UP000246702">
    <property type="component" value="Unassembled WGS sequence"/>
</dbReference>
<evidence type="ECO:0000313" key="2">
    <source>
        <dbReference type="Proteomes" id="UP000246702"/>
    </source>
</evidence>
<keyword evidence="2" id="KW-1185">Reference proteome</keyword>
<gene>
    <name evidence="1" type="ORF">BO94DRAFT_285994</name>
</gene>